<name>A0ACB6R008_9PLEO</name>
<dbReference type="Proteomes" id="UP000799755">
    <property type="component" value="Unassembled WGS sequence"/>
</dbReference>
<sequence length="280" mass="32781">MTRTTARIASSVITVKANRPPPNLTILRKLEKALANDKLSLENKKWITKPYYQALFKLSSQNLASEQFSVSWVRQRYVEQETARRERQAAKKVDVINHFREKRQREKGLRALATPVIRFGEKEVFLPKAVIALLRTPNLSPFQARFHVPLNFSKFDLRDYLYHGYGVKAINITSYVEQQPVQDHVDAPRRWFRPTAKKFMTIDMDSPFVWPEDPKSWAPWGKKEKDEEVERNVDEAREPGQKKGDKKMLKNQALELLRGKVQWEPTRSPLQAHGEYKIRV</sequence>
<comment type="caution">
    <text evidence="1">The sequence shown here is derived from an EMBL/GenBank/DDBJ whole genome shotgun (WGS) entry which is preliminary data.</text>
</comment>
<evidence type="ECO:0000313" key="1">
    <source>
        <dbReference type="EMBL" id="KAF2472163.1"/>
    </source>
</evidence>
<protein>
    <submittedName>
        <fullName evidence="1">Uncharacterized protein</fullName>
    </submittedName>
</protein>
<evidence type="ECO:0000313" key="2">
    <source>
        <dbReference type="Proteomes" id="UP000799755"/>
    </source>
</evidence>
<gene>
    <name evidence="1" type="ORF">BDR25DRAFT_284676</name>
</gene>
<dbReference type="EMBL" id="MU003503">
    <property type="protein sequence ID" value="KAF2472163.1"/>
    <property type="molecule type" value="Genomic_DNA"/>
</dbReference>
<proteinExistence type="predicted"/>
<keyword evidence="2" id="KW-1185">Reference proteome</keyword>
<accession>A0ACB6R008</accession>
<reference evidence="1" key="1">
    <citation type="journal article" date="2020" name="Stud. Mycol.">
        <title>101 Dothideomycetes genomes: a test case for predicting lifestyles and emergence of pathogens.</title>
        <authorList>
            <person name="Haridas S."/>
            <person name="Albert R."/>
            <person name="Binder M."/>
            <person name="Bloem J."/>
            <person name="Labutti K."/>
            <person name="Salamov A."/>
            <person name="Andreopoulos B."/>
            <person name="Baker S."/>
            <person name="Barry K."/>
            <person name="Bills G."/>
            <person name="Bluhm B."/>
            <person name="Cannon C."/>
            <person name="Castanera R."/>
            <person name="Culley D."/>
            <person name="Daum C."/>
            <person name="Ezra D."/>
            <person name="Gonzalez J."/>
            <person name="Henrissat B."/>
            <person name="Kuo A."/>
            <person name="Liang C."/>
            <person name="Lipzen A."/>
            <person name="Lutzoni F."/>
            <person name="Magnuson J."/>
            <person name="Mondo S."/>
            <person name="Nolan M."/>
            <person name="Ohm R."/>
            <person name="Pangilinan J."/>
            <person name="Park H.-J."/>
            <person name="Ramirez L."/>
            <person name="Alfaro M."/>
            <person name="Sun H."/>
            <person name="Tritt A."/>
            <person name="Yoshinaga Y."/>
            <person name="Zwiers L.-H."/>
            <person name="Turgeon B."/>
            <person name="Goodwin S."/>
            <person name="Spatafora J."/>
            <person name="Crous P."/>
            <person name="Grigoriev I."/>
        </authorList>
    </citation>
    <scope>NUCLEOTIDE SEQUENCE</scope>
    <source>
        <strain evidence="1">ATCC 200398</strain>
    </source>
</reference>
<organism evidence="1 2">
    <name type="scientific">Lindgomyces ingoldianus</name>
    <dbReference type="NCBI Taxonomy" id="673940"/>
    <lineage>
        <taxon>Eukaryota</taxon>
        <taxon>Fungi</taxon>
        <taxon>Dikarya</taxon>
        <taxon>Ascomycota</taxon>
        <taxon>Pezizomycotina</taxon>
        <taxon>Dothideomycetes</taxon>
        <taxon>Pleosporomycetidae</taxon>
        <taxon>Pleosporales</taxon>
        <taxon>Lindgomycetaceae</taxon>
        <taxon>Lindgomyces</taxon>
    </lineage>
</organism>